<dbReference type="GeneID" id="8239590"/>
<evidence type="ECO:0000313" key="2">
    <source>
        <dbReference type="EMBL" id="EEB19515.1"/>
    </source>
</evidence>
<dbReference type="CTD" id="8239590"/>
<keyword evidence="4" id="KW-1185">Reference proteome</keyword>
<reference evidence="2" key="2">
    <citation type="submission" date="2007-04" db="EMBL/GenBank/DDBJ databases">
        <title>The genome of the human body louse.</title>
        <authorList>
            <consortium name="The Human Body Louse Genome Consortium"/>
            <person name="Kirkness E."/>
            <person name="Walenz B."/>
            <person name="Hass B."/>
            <person name="Bruggner R."/>
            <person name="Strausberg R."/>
        </authorList>
    </citation>
    <scope>NUCLEOTIDE SEQUENCE</scope>
    <source>
        <strain evidence="2">USDA</strain>
    </source>
</reference>
<dbReference type="EnsemblMetazoa" id="PHUM578660-RA">
    <property type="protein sequence ID" value="PHUM578660-PA"/>
    <property type="gene ID" value="PHUM578660"/>
</dbReference>
<evidence type="ECO:0000313" key="4">
    <source>
        <dbReference type="Proteomes" id="UP000009046"/>
    </source>
</evidence>
<dbReference type="AlphaFoldDB" id="E0W1K9"/>
<dbReference type="EMBL" id="DS235871">
    <property type="protein sequence ID" value="EEB19515.1"/>
    <property type="molecule type" value="Genomic_DNA"/>
</dbReference>
<feature type="compositionally biased region" description="Basic and acidic residues" evidence="1">
    <location>
        <begin position="29"/>
        <end position="54"/>
    </location>
</feature>
<proteinExistence type="predicted"/>
<accession>E0W1K9</accession>
<gene>
    <name evidence="3" type="primary">8239590</name>
    <name evidence="2" type="ORF">Phum_PHUM578660</name>
</gene>
<evidence type="ECO:0000256" key="1">
    <source>
        <dbReference type="SAM" id="MobiDB-lite"/>
    </source>
</evidence>
<name>E0W1K9_PEDHC</name>
<reference evidence="3" key="3">
    <citation type="submission" date="2020-05" db="UniProtKB">
        <authorList>
            <consortium name="EnsemblMetazoa"/>
        </authorList>
    </citation>
    <scope>IDENTIFICATION</scope>
    <source>
        <strain evidence="3">USDA</strain>
    </source>
</reference>
<protein>
    <submittedName>
        <fullName evidence="2 3">Uncharacterized protein</fullName>
    </submittedName>
</protein>
<dbReference type="InParanoid" id="E0W1K9"/>
<organism>
    <name type="scientific">Pediculus humanus subsp. corporis</name>
    <name type="common">Body louse</name>
    <dbReference type="NCBI Taxonomy" id="121224"/>
    <lineage>
        <taxon>Eukaryota</taxon>
        <taxon>Metazoa</taxon>
        <taxon>Ecdysozoa</taxon>
        <taxon>Arthropoda</taxon>
        <taxon>Hexapoda</taxon>
        <taxon>Insecta</taxon>
        <taxon>Pterygota</taxon>
        <taxon>Neoptera</taxon>
        <taxon>Paraneoptera</taxon>
        <taxon>Psocodea</taxon>
        <taxon>Troctomorpha</taxon>
        <taxon>Phthiraptera</taxon>
        <taxon>Anoplura</taxon>
        <taxon>Pediculidae</taxon>
        <taxon>Pediculus</taxon>
    </lineage>
</organism>
<reference evidence="2" key="1">
    <citation type="submission" date="2007-04" db="EMBL/GenBank/DDBJ databases">
        <title>Annotation of Pediculus humanus corporis strain USDA.</title>
        <authorList>
            <person name="Kirkness E."/>
            <person name="Hannick L."/>
            <person name="Hass B."/>
            <person name="Bruggner R."/>
            <person name="Lawson D."/>
            <person name="Bidwell S."/>
            <person name="Joardar V."/>
            <person name="Caler E."/>
            <person name="Walenz B."/>
            <person name="Inman J."/>
            <person name="Schobel S."/>
            <person name="Galinsky K."/>
            <person name="Amedeo P."/>
            <person name="Strausberg R."/>
        </authorList>
    </citation>
    <scope>NUCLEOTIDE SEQUENCE</scope>
    <source>
        <strain evidence="2">USDA</strain>
    </source>
</reference>
<dbReference type="KEGG" id="phu:Phum_PHUM578660"/>
<sequence length="80" mass="8818">MSFAKIENDNKKVSCRFALNETDSQEKIKENDAEKYVKNENRGGRVGGSEEGRSSGEGGNGPFTARKNGVGKNFFKNSNR</sequence>
<dbReference type="EMBL" id="AAZO01007042">
    <property type="status" value="NOT_ANNOTATED_CDS"/>
    <property type="molecule type" value="Genomic_DNA"/>
</dbReference>
<dbReference type="Proteomes" id="UP000009046">
    <property type="component" value="Unassembled WGS sequence"/>
</dbReference>
<dbReference type="RefSeq" id="XP_002432253.1">
    <property type="nucleotide sequence ID" value="XM_002432208.1"/>
</dbReference>
<feature type="region of interest" description="Disordered" evidence="1">
    <location>
        <begin position="29"/>
        <end position="80"/>
    </location>
</feature>
<evidence type="ECO:0000313" key="3">
    <source>
        <dbReference type="EnsemblMetazoa" id="PHUM578660-PA"/>
    </source>
</evidence>
<dbReference type="HOGENOM" id="CLU_2592638_0_0_1"/>
<dbReference type="VEuPathDB" id="VectorBase:PHUM578660"/>